<organism evidence="3 4">
    <name type="scientific">Oerskovia douganii</name>
    <dbReference type="NCBI Taxonomy" id="2762210"/>
    <lineage>
        <taxon>Bacteria</taxon>
        <taxon>Bacillati</taxon>
        <taxon>Actinomycetota</taxon>
        <taxon>Actinomycetes</taxon>
        <taxon>Micrococcales</taxon>
        <taxon>Cellulomonadaceae</taxon>
        <taxon>Oerskovia</taxon>
    </lineage>
</organism>
<feature type="transmembrane region" description="Helical" evidence="2">
    <location>
        <begin position="157"/>
        <end position="175"/>
    </location>
</feature>
<feature type="transmembrane region" description="Helical" evidence="2">
    <location>
        <begin position="389"/>
        <end position="408"/>
    </location>
</feature>
<keyword evidence="2" id="KW-0812">Transmembrane</keyword>
<sequence length="839" mass="84710">MPEETIASNPSSAEGATTGEPAGHAPPPTLPLTRQQLTAAAARAGIGYAAGLVVALLAVVALGISMATTDASSWSGGSDVSVDGLGAVLTLPFLFVGMALLGPLNASLVGQGSASVFLAPLSITAVIMAGILLWTVVRRRTTDAVAPRAPRTLWLESLVTGGVLGLGGAILAAVFRFSQSTGDGLFQYAFTTGVNAFGVFAGGILVGTTAAALGLALRSPQPGLTALGIPVPAVVRRSADALLVGAVPAVGLTLIILLIAGVARLGLGETITGVLTVLPNVLVLGLGVASLGGIQASASGGGAAAGYVATLSSEGVPAWAWLAVLIPVIAVVAAGTRLRLVARDPLPWSAAWATPLVLAAVTLLATLVSGVRAVGSASAGLLGSAAGEAALHLAVWTALVAAAWGLLVEVVARRFAPWVVAVLPPRLVNLLSTTRTTTEPPGGSDSGTAGDGTAPPAPAVQSAPSGADPHPGADDVPAGSAPSSLPTTPEAGPPTLPAVDRKKALIVLGTVGAGIIVVVGAAVARNVVASTVYSPSAPVEAYLDALERGDAQAALALADPDVPNSERTLLTNDVYGGVAERPTGATITDIERFEDIATITATYDQEGRKSTQTFTVRRTGAELLVFDRWELVAPEVPVVDLASVANQQLGTVVVNGVDVDLAPSGSPAFRALPGRWEVTLPDVGELQSAPTLTFTVGGPGDVWSDGPDDEVLGYSFTSEALDAAEAAARADLDACVASPEAEPEGCELADFSYRADEVTGAAWAVTTDPTFTATDDGPSITVEVRDGQVTRTGTMPPGGGWFAETEPTPYSYERDLRYSTTYVIGQDGKLVIGEGIWDW</sequence>
<comment type="caution">
    <text evidence="3">The sequence shown here is derived from an EMBL/GenBank/DDBJ whole genome shotgun (WGS) entry which is preliminary data.</text>
</comment>
<feature type="compositionally biased region" description="Polar residues" evidence="1">
    <location>
        <begin position="1"/>
        <end position="15"/>
    </location>
</feature>
<reference evidence="3 4" key="1">
    <citation type="submission" date="2020-08" db="EMBL/GenBank/DDBJ databases">
        <title>A Genomic Blueprint of the Chicken Gut Microbiome.</title>
        <authorList>
            <person name="Gilroy R."/>
            <person name="Ravi A."/>
            <person name="Getino M."/>
            <person name="Pursley I."/>
            <person name="Horton D.L."/>
            <person name="Alikhan N.-F."/>
            <person name="Baker D."/>
            <person name="Gharbi K."/>
            <person name="Hall N."/>
            <person name="Watson M."/>
            <person name="Adriaenssens E.M."/>
            <person name="Foster-Nyarko E."/>
            <person name="Jarju S."/>
            <person name="Secka A."/>
            <person name="Antonio M."/>
            <person name="Oren A."/>
            <person name="Chaudhuri R."/>
            <person name="La Ragione R.M."/>
            <person name="Hildebrand F."/>
            <person name="Pallen M.J."/>
        </authorList>
    </citation>
    <scope>NUCLEOTIDE SEQUENCE [LARGE SCALE GENOMIC DNA]</scope>
    <source>
        <strain evidence="3 4">Sa1BUA8</strain>
    </source>
</reference>
<evidence type="ECO:0000256" key="2">
    <source>
        <dbReference type="SAM" id="Phobius"/>
    </source>
</evidence>
<evidence type="ECO:0000256" key="1">
    <source>
        <dbReference type="SAM" id="MobiDB-lite"/>
    </source>
</evidence>
<feature type="region of interest" description="Disordered" evidence="1">
    <location>
        <begin position="1"/>
        <end position="29"/>
    </location>
</feature>
<feature type="region of interest" description="Disordered" evidence="1">
    <location>
        <begin position="433"/>
        <end position="496"/>
    </location>
</feature>
<feature type="transmembrane region" description="Helical" evidence="2">
    <location>
        <begin position="350"/>
        <end position="369"/>
    </location>
</feature>
<feature type="transmembrane region" description="Helical" evidence="2">
    <location>
        <begin position="504"/>
        <end position="524"/>
    </location>
</feature>
<dbReference type="Proteomes" id="UP000822993">
    <property type="component" value="Unassembled WGS sequence"/>
</dbReference>
<feature type="transmembrane region" description="Helical" evidence="2">
    <location>
        <begin position="274"/>
        <end position="298"/>
    </location>
</feature>
<protein>
    <submittedName>
        <fullName evidence="3">Uncharacterized protein</fullName>
    </submittedName>
</protein>
<evidence type="ECO:0000313" key="4">
    <source>
        <dbReference type="Proteomes" id="UP000822993"/>
    </source>
</evidence>
<feature type="transmembrane region" description="Helical" evidence="2">
    <location>
        <begin position="116"/>
        <end position="137"/>
    </location>
</feature>
<name>A0A9D5UB56_9CELL</name>
<feature type="compositionally biased region" description="Low complexity" evidence="1">
    <location>
        <begin position="440"/>
        <end position="467"/>
    </location>
</feature>
<feature type="transmembrane region" description="Helical" evidence="2">
    <location>
        <begin position="196"/>
        <end position="217"/>
    </location>
</feature>
<dbReference type="EMBL" id="JACSPN010000022">
    <property type="protein sequence ID" value="MBE7701640.1"/>
    <property type="molecule type" value="Genomic_DNA"/>
</dbReference>
<proteinExistence type="predicted"/>
<feature type="transmembrane region" description="Helical" evidence="2">
    <location>
        <begin position="318"/>
        <end position="338"/>
    </location>
</feature>
<keyword evidence="4" id="KW-1185">Reference proteome</keyword>
<dbReference type="RefSeq" id="WP_191804253.1">
    <property type="nucleotide sequence ID" value="NZ_JACSPN010000022.1"/>
</dbReference>
<keyword evidence="2" id="KW-1133">Transmembrane helix</keyword>
<feature type="transmembrane region" description="Helical" evidence="2">
    <location>
        <begin position="44"/>
        <end position="64"/>
    </location>
</feature>
<gene>
    <name evidence="3" type="ORF">H9623_15210</name>
</gene>
<dbReference type="AlphaFoldDB" id="A0A9D5UB56"/>
<feature type="transmembrane region" description="Helical" evidence="2">
    <location>
        <begin position="241"/>
        <end position="262"/>
    </location>
</feature>
<feature type="transmembrane region" description="Helical" evidence="2">
    <location>
        <begin position="84"/>
        <end position="104"/>
    </location>
</feature>
<evidence type="ECO:0000313" key="3">
    <source>
        <dbReference type="EMBL" id="MBE7701640.1"/>
    </source>
</evidence>
<accession>A0A9D5UB56</accession>
<keyword evidence="2" id="KW-0472">Membrane</keyword>